<dbReference type="SUPFAM" id="SSF46565">
    <property type="entry name" value="Chaperone J-domain"/>
    <property type="match status" value="1"/>
</dbReference>
<dbReference type="RefSeq" id="WP_015160078.1">
    <property type="nucleotide sequence ID" value="NC_019697.1"/>
</dbReference>
<feature type="compositionally biased region" description="Basic and acidic residues" evidence="2">
    <location>
        <begin position="108"/>
        <end position="124"/>
    </location>
</feature>
<dbReference type="CDD" id="cd10747">
    <property type="entry name" value="DnaJ_C"/>
    <property type="match status" value="1"/>
</dbReference>
<organism evidence="4 5">
    <name type="scientific">Chamaesiphon minutus (strain ATCC 27169 / PCC 6605)</name>
    <dbReference type="NCBI Taxonomy" id="1173020"/>
    <lineage>
        <taxon>Bacteria</taxon>
        <taxon>Bacillati</taxon>
        <taxon>Cyanobacteriota</taxon>
        <taxon>Cyanophyceae</taxon>
        <taxon>Gomontiellales</taxon>
        <taxon>Chamaesiphonaceae</taxon>
        <taxon>Chamaesiphon</taxon>
    </lineage>
</organism>
<dbReference type="PROSITE" id="PS50076">
    <property type="entry name" value="DNAJ_2"/>
    <property type="match status" value="1"/>
</dbReference>
<dbReference type="eggNOG" id="COG0484">
    <property type="taxonomic scope" value="Bacteria"/>
</dbReference>
<dbReference type="PRINTS" id="PR00625">
    <property type="entry name" value="JDOMAIN"/>
</dbReference>
<reference evidence="4 5" key="1">
    <citation type="submission" date="2012-05" db="EMBL/GenBank/DDBJ databases">
        <title>Finished chromosome of genome of Chamaesiphon sp. PCC 6605.</title>
        <authorList>
            <consortium name="US DOE Joint Genome Institute"/>
            <person name="Gugger M."/>
            <person name="Coursin T."/>
            <person name="Rippka R."/>
            <person name="Tandeau De Marsac N."/>
            <person name="Huntemann M."/>
            <person name="Wei C.-L."/>
            <person name="Han J."/>
            <person name="Detter J.C."/>
            <person name="Han C."/>
            <person name="Tapia R."/>
            <person name="Chen A."/>
            <person name="Kyrpides N."/>
            <person name="Mavromatis K."/>
            <person name="Markowitz V."/>
            <person name="Szeto E."/>
            <person name="Ivanova N."/>
            <person name="Pagani I."/>
            <person name="Pati A."/>
            <person name="Goodwin L."/>
            <person name="Nordberg H.P."/>
            <person name="Cantor M.N."/>
            <person name="Hua S.X."/>
            <person name="Woyke T."/>
            <person name="Kerfeld C.A."/>
        </authorList>
    </citation>
    <scope>NUCLEOTIDE SEQUENCE [LARGE SCALE GENOMIC DNA]</scope>
    <source>
        <strain evidence="5">ATCC 27169 / PCC 6605</strain>
    </source>
</reference>
<dbReference type="CDD" id="cd06257">
    <property type="entry name" value="DnaJ"/>
    <property type="match status" value="1"/>
</dbReference>
<dbReference type="InterPro" id="IPR002939">
    <property type="entry name" value="DnaJ_C"/>
</dbReference>
<evidence type="ECO:0000256" key="2">
    <source>
        <dbReference type="SAM" id="MobiDB-lite"/>
    </source>
</evidence>
<dbReference type="SMART" id="SM00271">
    <property type="entry name" value="DnaJ"/>
    <property type="match status" value="1"/>
</dbReference>
<keyword evidence="5" id="KW-1185">Reference proteome</keyword>
<dbReference type="GO" id="GO:0051082">
    <property type="term" value="F:unfolded protein binding"/>
    <property type="evidence" value="ECO:0007669"/>
    <property type="project" value="InterPro"/>
</dbReference>
<sequence length="343" mass="39104">MQDIRNYYELLGVKRDATADEIKQSFRRLARKYHPDLNPGDKAAEDKFKDISEAYEILSDRSKRSQYDKFTGFWRKNRERSTTSNPPRERADEDDFSDDFNTFIDRLLGRKKDSNNGNNRDRYPSNDAQTDRGTTQTARNPRTSERRTSREGDPDRMGERNTFAEAPPQVRPKNLEAELTLPLDKAYQGGRERITIQEDGRSLEVEMPPGMLPGQKIRLRGQGIAGGDLYLKINVAPHQYFRLEGINVYCQLPVTPAEAVLGGFVEVPTLDGLVKISLPQSITSGQKLRLAGKGFPADDGKRGDQLLEIQIVVPKNLSPTERELYQKLREIESFNPRLDLTMN</sequence>
<dbReference type="Gene3D" id="2.60.260.20">
    <property type="entry name" value="Urease metallochaperone UreE, N-terminal domain"/>
    <property type="match status" value="2"/>
</dbReference>
<dbReference type="Gene3D" id="1.10.287.110">
    <property type="entry name" value="DnaJ domain"/>
    <property type="match status" value="1"/>
</dbReference>
<protein>
    <submittedName>
        <fullName evidence="4">DnaJ-class molecular chaperone with C-terminal Zn finger domain</fullName>
    </submittedName>
</protein>
<evidence type="ECO:0000256" key="1">
    <source>
        <dbReference type="ARBA" id="ARBA00023186"/>
    </source>
</evidence>
<dbReference type="AlphaFoldDB" id="K9UIB0"/>
<dbReference type="PROSITE" id="PS00636">
    <property type="entry name" value="DNAJ_1"/>
    <property type="match status" value="1"/>
</dbReference>
<dbReference type="KEGG" id="cmp:Cha6605_2901"/>
<evidence type="ECO:0000313" key="5">
    <source>
        <dbReference type="Proteomes" id="UP000010366"/>
    </source>
</evidence>
<dbReference type="STRING" id="1173020.Cha6605_2901"/>
<dbReference type="EMBL" id="CP003600">
    <property type="protein sequence ID" value="AFY93934.1"/>
    <property type="molecule type" value="Genomic_DNA"/>
</dbReference>
<dbReference type="PATRIC" id="fig|1173020.3.peg.3309"/>
<dbReference type="InterPro" id="IPR036869">
    <property type="entry name" value="J_dom_sf"/>
</dbReference>
<dbReference type="GO" id="GO:0005737">
    <property type="term" value="C:cytoplasm"/>
    <property type="evidence" value="ECO:0007669"/>
    <property type="project" value="TreeGrafter"/>
</dbReference>
<dbReference type="GO" id="GO:0042026">
    <property type="term" value="P:protein refolding"/>
    <property type="evidence" value="ECO:0007669"/>
    <property type="project" value="TreeGrafter"/>
</dbReference>
<dbReference type="Proteomes" id="UP000010366">
    <property type="component" value="Chromosome"/>
</dbReference>
<proteinExistence type="predicted"/>
<dbReference type="InterPro" id="IPR008971">
    <property type="entry name" value="HSP40/DnaJ_pept-bd"/>
</dbReference>
<dbReference type="PANTHER" id="PTHR43096">
    <property type="entry name" value="DNAJ HOMOLOG 1, MITOCHONDRIAL-RELATED"/>
    <property type="match status" value="1"/>
</dbReference>
<dbReference type="SUPFAM" id="SSF49493">
    <property type="entry name" value="HSP40/DnaJ peptide-binding domain"/>
    <property type="match status" value="2"/>
</dbReference>
<name>K9UIB0_CHAP6</name>
<feature type="compositionally biased region" description="Polar residues" evidence="2">
    <location>
        <begin position="126"/>
        <end position="141"/>
    </location>
</feature>
<feature type="compositionally biased region" description="Basic and acidic residues" evidence="2">
    <location>
        <begin position="142"/>
        <end position="159"/>
    </location>
</feature>
<dbReference type="Pfam" id="PF01556">
    <property type="entry name" value="DnaJ_C"/>
    <property type="match status" value="1"/>
</dbReference>
<dbReference type="InterPro" id="IPR001623">
    <property type="entry name" value="DnaJ_domain"/>
</dbReference>
<feature type="region of interest" description="Disordered" evidence="2">
    <location>
        <begin position="108"/>
        <end position="174"/>
    </location>
</feature>
<dbReference type="Pfam" id="PF00226">
    <property type="entry name" value="DnaJ"/>
    <property type="match status" value="1"/>
</dbReference>
<dbReference type="InterPro" id="IPR018253">
    <property type="entry name" value="DnaJ_domain_CS"/>
</dbReference>
<feature type="region of interest" description="Disordered" evidence="2">
    <location>
        <begin position="78"/>
        <end position="97"/>
    </location>
</feature>
<evidence type="ECO:0000313" key="4">
    <source>
        <dbReference type="EMBL" id="AFY93934.1"/>
    </source>
</evidence>
<feature type="domain" description="J" evidence="3">
    <location>
        <begin position="6"/>
        <end position="71"/>
    </location>
</feature>
<dbReference type="HOGENOM" id="CLU_017633_0_0_3"/>
<dbReference type="FunFam" id="2.60.260.20:FF:000013">
    <property type="entry name" value="DnaJ subfamily B member 11"/>
    <property type="match status" value="1"/>
</dbReference>
<evidence type="ECO:0000259" key="3">
    <source>
        <dbReference type="PROSITE" id="PS50076"/>
    </source>
</evidence>
<keyword evidence="1" id="KW-0143">Chaperone</keyword>
<gene>
    <name evidence="4" type="ORF">Cha6605_2901</name>
</gene>
<dbReference type="PANTHER" id="PTHR43096:SF52">
    <property type="entry name" value="DNAJ HOMOLOG 1, MITOCHONDRIAL-RELATED"/>
    <property type="match status" value="1"/>
</dbReference>
<accession>K9UIB0</accession>
<dbReference type="OrthoDB" id="9779889at2"/>